<accession>A0ABP0GCX3</accession>
<organism evidence="3 4">
    <name type="scientific">Clavelina lepadiformis</name>
    <name type="common">Light-bulb sea squirt</name>
    <name type="synonym">Ascidia lepadiformis</name>
    <dbReference type="NCBI Taxonomy" id="159417"/>
    <lineage>
        <taxon>Eukaryota</taxon>
        <taxon>Metazoa</taxon>
        <taxon>Chordata</taxon>
        <taxon>Tunicata</taxon>
        <taxon>Ascidiacea</taxon>
        <taxon>Aplousobranchia</taxon>
        <taxon>Clavelinidae</taxon>
        <taxon>Clavelina</taxon>
    </lineage>
</organism>
<protein>
    <recommendedName>
        <fullName evidence="2">MSP domain-containing protein</fullName>
    </recommendedName>
</protein>
<evidence type="ECO:0000259" key="2">
    <source>
        <dbReference type="PROSITE" id="PS50202"/>
    </source>
</evidence>
<evidence type="ECO:0000313" key="3">
    <source>
        <dbReference type="EMBL" id="CAK8688669.1"/>
    </source>
</evidence>
<feature type="compositionally biased region" description="Basic and acidic residues" evidence="1">
    <location>
        <begin position="700"/>
        <end position="713"/>
    </location>
</feature>
<evidence type="ECO:0000313" key="4">
    <source>
        <dbReference type="Proteomes" id="UP001642483"/>
    </source>
</evidence>
<dbReference type="Gene3D" id="2.60.40.10">
    <property type="entry name" value="Immunoglobulins"/>
    <property type="match status" value="7"/>
</dbReference>
<dbReference type="InterPro" id="IPR059041">
    <property type="entry name" value="Ig_DLEC1_1"/>
</dbReference>
<feature type="region of interest" description="Disordered" evidence="1">
    <location>
        <begin position="1"/>
        <end position="39"/>
    </location>
</feature>
<feature type="domain" description="MSP" evidence="2">
    <location>
        <begin position="752"/>
        <end position="866"/>
    </location>
</feature>
<reference evidence="3 4" key="1">
    <citation type="submission" date="2024-02" db="EMBL/GenBank/DDBJ databases">
        <authorList>
            <person name="Daric V."/>
            <person name="Darras S."/>
        </authorList>
    </citation>
    <scope>NUCLEOTIDE SEQUENCE [LARGE SCALE GENOMIC DNA]</scope>
</reference>
<feature type="region of interest" description="Disordered" evidence="1">
    <location>
        <begin position="698"/>
        <end position="719"/>
    </location>
</feature>
<dbReference type="PANTHER" id="PTHR46348">
    <property type="entry name" value="DELETED IN LUNG AND ESOPHAGEAL CANCER PROTEIN 1"/>
    <property type="match status" value="1"/>
</dbReference>
<dbReference type="PROSITE" id="PS50202">
    <property type="entry name" value="MSP"/>
    <property type="match status" value="1"/>
</dbReference>
<dbReference type="Pfam" id="PF23277">
    <property type="entry name" value="Ig_Dlec1_1"/>
    <property type="match status" value="1"/>
</dbReference>
<keyword evidence="4" id="KW-1185">Reference proteome</keyword>
<dbReference type="Pfam" id="PF23316">
    <property type="entry name" value="Ig_DLEC1_6th"/>
    <property type="match status" value="1"/>
</dbReference>
<comment type="caution">
    <text evidence="3">The sequence shown here is derived from an EMBL/GenBank/DDBJ whole genome shotgun (WGS) entry which is preliminary data.</text>
</comment>
<dbReference type="Proteomes" id="UP001642483">
    <property type="component" value="Unassembled WGS sequence"/>
</dbReference>
<dbReference type="PANTHER" id="PTHR46348:SF1">
    <property type="entry name" value="DELETED IN LUNG AND ESOPHAGEAL CANCER PROTEIN 1"/>
    <property type="match status" value="1"/>
</dbReference>
<proteinExistence type="predicted"/>
<dbReference type="InterPro" id="IPR013783">
    <property type="entry name" value="Ig-like_fold"/>
</dbReference>
<dbReference type="InterPro" id="IPR033304">
    <property type="entry name" value="DLEC1"/>
</dbReference>
<dbReference type="InterPro" id="IPR000535">
    <property type="entry name" value="MSP_dom"/>
</dbReference>
<name>A0ABP0GCX3_CLALP</name>
<dbReference type="Pfam" id="PF14874">
    <property type="entry name" value="PapD-like"/>
    <property type="match status" value="1"/>
</dbReference>
<evidence type="ECO:0000256" key="1">
    <source>
        <dbReference type="SAM" id="MobiDB-lite"/>
    </source>
</evidence>
<gene>
    <name evidence="3" type="ORF">CVLEPA_LOCUS20662</name>
</gene>
<dbReference type="EMBL" id="CAWYQH010000108">
    <property type="protein sequence ID" value="CAK8688669.1"/>
    <property type="molecule type" value="Genomic_DNA"/>
</dbReference>
<sequence>MEGTTSSLEVMPPGTPTCISPDLSQHEPPMHIPRPSSDRAQDVSHILASVFRDLYTRDVMSKDTVQNLTRSSEGSSKFHKKCMTQLTQVHMDHQKKLDEYNTMERHIIQARARATSADEKALRHVAGDVGGQKYEQLGLPPVASHFRWCLAEDKLKSHKVIVPSDIFTSDHQLIDGPKKSNTPHFSIPTLSSSLHFLKETTDDGYFDENDSFVKSKTQLQEEDVTVTTLSSDSIDLCSVPPQKPASHKVKGDLAKDQWRENMRHETRIEDRALLARLEERHNFLKNPRFLPLSEPRASRLLTKDQPKQKILKAGREVAQELMTEENIQVFAANPPVVTFTEWSVGRVYEAILELRNVSTVSRQLRVLPPKTSYFSLGLGKYPGSEGLVAPGISTQYNVRFMPESLSDYEDKIQVISQAACPLVVKVKAKRTPPALTISDKIQCGYCLVSGVKRIELPIKNVGGNGRFCILKKCMWPAANFKTVVNPSCLDLGVFQIRPSVFEVLAGERISLELLFAPDEIKDYSEDLVLICDNCQVKYFTIQGCGESAAVELVSVSDGGEEPHRVGEISDLTANHLVRFPSLNPHSFYMKQIIIHNSTNVEMPFSWHILKPNLRSALDTLSVEDINWENFEFYPDPSSPFFVEPRSGNIQPNGIHEFVITFAPNQVGDYTNVFHLVLSNVPDNKQQVTIAKVPSSASSEAVEKSSHANRDESAPRLSRSSSGVQFASVPKVASLREVISLEIEVQGQSIPYSVLLHPPAIVVPGSVLVGATVRRPLRMANYSLAPVQFQWDSESTPNIVEVKPPMGLIDPGEVTDLEVTLTGSKPGPLTCDLTCSIEHQDQPMKLSVAAEIKGPEVVIDNLSINYGLIQLGTSVTEKLYIRNTTQLNARWNLIQADNENSGLVVWPSYGELQSLGKQEVTVTFKPTFCQSLNTFLNLEVFGGRGLSVAVRGEVQTQQVCFEDCTLVLQETFLSVPKTSTVKLINQTLFPTSFMFEKSRGNKSCDADAYPPTGVLGPREERLVEITFTSNVNGEVTDLYLPCKIEGMKHPVVLGFYANVLGLSVELSTPGFDGTDLKLDYGPYVGKLETSKVLVTNLTAIRAPWTASVQNFKSRPPLPRQPAHDFKSVKSRRAMLGRTPNLADPLAKSATQAMAEHSKLMLRDGRGLAFAVEPERGFLEPYQSQEINVTAYSDMWGRYNDVFTCQIEGLEAKTIPIEANVVGSPLTFQVANDNQKAVVVRYGTRLEGGSPVTRKLRINNTSPHDVRLDWRTFNYPEPDDKKIIDFKIWFGEAFPLLTEKTSDVSFKSSLRHLSEIPDSPTSQMTLSVDSTPRFKQLPKLVNVRIEPHLGERCDTPYRIEPPQVIVPAQGHVTISALFNPVIGQCDSKEGRECLAYALGYMTLDSSDVKEEKDKVTRGDGYAIAPLRLEMTSLVRPGMLRIEMEDEEEQTSFHIPLSHLDTEQQGSRQACTLGNPTETTLSFSLSVRKPFFLLANKKKAEHLARNLLRPQDNLKVR</sequence>